<organism evidence="1 2">
    <name type="scientific">Oryza meyeriana var. granulata</name>
    <dbReference type="NCBI Taxonomy" id="110450"/>
    <lineage>
        <taxon>Eukaryota</taxon>
        <taxon>Viridiplantae</taxon>
        <taxon>Streptophyta</taxon>
        <taxon>Embryophyta</taxon>
        <taxon>Tracheophyta</taxon>
        <taxon>Spermatophyta</taxon>
        <taxon>Magnoliopsida</taxon>
        <taxon>Liliopsida</taxon>
        <taxon>Poales</taxon>
        <taxon>Poaceae</taxon>
        <taxon>BOP clade</taxon>
        <taxon>Oryzoideae</taxon>
        <taxon>Oryzeae</taxon>
        <taxon>Oryzinae</taxon>
        <taxon>Oryza</taxon>
        <taxon>Oryza meyeriana</taxon>
    </lineage>
</organism>
<gene>
    <name evidence="1" type="ORF">E2562_036477</name>
</gene>
<proteinExistence type="predicted"/>
<dbReference type="Proteomes" id="UP000479710">
    <property type="component" value="Unassembled WGS sequence"/>
</dbReference>
<dbReference type="AlphaFoldDB" id="A0A6G1DTD6"/>
<reference evidence="1 2" key="1">
    <citation type="submission" date="2019-11" db="EMBL/GenBank/DDBJ databases">
        <title>Whole genome sequence of Oryza granulata.</title>
        <authorList>
            <person name="Li W."/>
        </authorList>
    </citation>
    <scope>NUCLEOTIDE SEQUENCE [LARGE SCALE GENOMIC DNA]</scope>
    <source>
        <strain evidence="2">cv. Menghai</strain>
        <tissue evidence="1">Leaf</tissue>
    </source>
</reference>
<sequence length="95" mass="9897">MPISSSQHAEAWRPLVVVTAEAIDTTAAATAAEACDADLAVNVAATFTGWPWAGQRAPIVAAAPDGVDAWDTATISLWGRWGLVKRRVLLAGGQQ</sequence>
<evidence type="ECO:0000313" key="2">
    <source>
        <dbReference type="Proteomes" id="UP000479710"/>
    </source>
</evidence>
<dbReference type="EMBL" id="SPHZ02000006">
    <property type="protein sequence ID" value="KAF0915472.1"/>
    <property type="molecule type" value="Genomic_DNA"/>
</dbReference>
<accession>A0A6G1DTD6</accession>
<comment type="caution">
    <text evidence="1">The sequence shown here is derived from an EMBL/GenBank/DDBJ whole genome shotgun (WGS) entry which is preliminary data.</text>
</comment>
<keyword evidence="2" id="KW-1185">Reference proteome</keyword>
<name>A0A6G1DTD6_9ORYZ</name>
<evidence type="ECO:0000313" key="1">
    <source>
        <dbReference type="EMBL" id="KAF0915472.1"/>
    </source>
</evidence>
<protein>
    <submittedName>
        <fullName evidence="1">Uncharacterized protein</fullName>
    </submittedName>
</protein>